<dbReference type="Gene3D" id="1.10.3210.10">
    <property type="entry name" value="Hypothetical protein af1432"/>
    <property type="match status" value="1"/>
</dbReference>
<feature type="compositionally biased region" description="Pro residues" evidence="1">
    <location>
        <begin position="1"/>
        <end position="22"/>
    </location>
</feature>
<dbReference type="AlphaFoldDB" id="A0A6B3C1R8"/>
<dbReference type="SUPFAM" id="SSF109604">
    <property type="entry name" value="HD-domain/PDEase-like"/>
    <property type="match status" value="1"/>
</dbReference>
<proteinExistence type="predicted"/>
<name>A0A6B3C1R8_9ACTN</name>
<gene>
    <name evidence="2" type="ORF">G3I71_33765</name>
</gene>
<evidence type="ECO:0000256" key="1">
    <source>
        <dbReference type="SAM" id="MobiDB-lite"/>
    </source>
</evidence>
<evidence type="ECO:0000313" key="2">
    <source>
        <dbReference type="EMBL" id="NEC90653.1"/>
    </source>
</evidence>
<sequence>MTKNPPTPQAPSTPPSPPPPSTPLTLAEVEAAARAAHATQTDKAGRPYAEHLQAVAEGVRARGGDDEQIAAAWLHDAVEDDALSEGWLEEAALSRRTKDIVLAVTKRAGEAPEAYARRILDTPGALLVKEADLAHNANPARQAALDAPTRTRLTEKYAKMRALLGL</sequence>
<organism evidence="2">
    <name type="scientific">Streptomyces sp. SID12501</name>
    <dbReference type="NCBI Taxonomy" id="2706042"/>
    <lineage>
        <taxon>Bacteria</taxon>
        <taxon>Bacillati</taxon>
        <taxon>Actinomycetota</taxon>
        <taxon>Actinomycetes</taxon>
        <taxon>Kitasatosporales</taxon>
        <taxon>Streptomycetaceae</taxon>
        <taxon>Streptomyces</taxon>
    </lineage>
</organism>
<feature type="region of interest" description="Disordered" evidence="1">
    <location>
        <begin position="1"/>
        <end position="24"/>
    </location>
</feature>
<dbReference type="Pfam" id="PF13328">
    <property type="entry name" value="HD_4"/>
    <property type="match status" value="1"/>
</dbReference>
<dbReference type="EMBL" id="JAAGLU010000034">
    <property type="protein sequence ID" value="NEC90653.1"/>
    <property type="molecule type" value="Genomic_DNA"/>
</dbReference>
<comment type="caution">
    <text evidence="2">The sequence shown here is derived from an EMBL/GenBank/DDBJ whole genome shotgun (WGS) entry which is preliminary data.</text>
</comment>
<protein>
    <submittedName>
        <fullName evidence="2">HD domain-containing protein</fullName>
    </submittedName>
</protein>
<dbReference type="RefSeq" id="WP_164320678.1">
    <property type="nucleotide sequence ID" value="NZ_JAAGLU010000034.1"/>
</dbReference>
<accession>A0A6B3C1R8</accession>
<reference evidence="2" key="1">
    <citation type="submission" date="2020-01" db="EMBL/GenBank/DDBJ databases">
        <title>Insect and environment-associated Actinomycetes.</title>
        <authorList>
            <person name="Currrie C."/>
            <person name="Chevrette M."/>
            <person name="Carlson C."/>
            <person name="Stubbendieck R."/>
            <person name="Wendt-Pienkowski E."/>
        </authorList>
    </citation>
    <scope>NUCLEOTIDE SEQUENCE</scope>
    <source>
        <strain evidence="2">SID12501</strain>
    </source>
</reference>